<dbReference type="InterPro" id="IPR016140">
    <property type="entry name" value="Bifunc_inhib/LTP/seed_store"/>
</dbReference>
<gene>
    <name evidence="3" type="ORF">QYE76_041488</name>
</gene>
<keyword evidence="1" id="KW-0732">Signal</keyword>
<dbReference type="PROSITE" id="PS51257">
    <property type="entry name" value="PROKAR_LIPOPROTEIN"/>
    <property type="match status" value="1"/>
</dbReference>
<dbReference type="PANTHER" id="PTHR33076">
    <property type="entry name" value="NON-SPECIFIC LIPID-TRANSFER PROTEIN 2-RELATED"/>
    <property type="match status" value="1"/>
</dbReference>
<dbReference type="SMART" id="SM00499">
    <property type="entry name" value="AAI"/>
    <property type="match status" value="1"/>
</dbReference>
<dbReference type="Gene3D" id="1.10.110.10">
    <property type="entry name" value="Plant lipid-transfer and hydrophobic proteins"/>
    <property type="match status" value="1"/>
</dbReference>
<feature type="domain" description="Bifunctional inhibitor/plant lipid transfer protein/seed storage helical" evidence="2">
    <location>
        <begin position="40"/>
        <end position="130"/>
    </location>
</feature>
<feature type="chain" id="PRO_5041951374" description="Bifunctional inhibitor/plant lipid transfer protein/seed storage helical domain-containing protein" evidence="1">
    <location>
        <begin position="23"/>
        <end position="142"/>
    </location>
</feature>
<sequence>MAATRWFLVFAGALAAALSCCAASGMPTPSSASASSSLDCGTVTSLLVGCAAFVRRGPGAAPLPGPGTPCCDGVTSLYAVAADSADNWRSVCRCMAGLVRQYWSNATAIAVLPGLCGVSPVSTAHAVTYCTRYVRGKMQASF</sequence>
<reference evidence="3" key="1">
    <citation type="submission" date="2023-07" db="EMBL/GenBank/DDBJ databases">
        <title>A chromosome-level genome assembly of Lolium multiflorum.</title>
        <authorList>
            <person name="Chen Y."/>
            <person name="Copetti D."/>
            <person name="Kolliker R."/>
            <person name="Studer B."/>
        </authorList>
    </citation>
    <scope>NUCLEOTIDE SEQUENCE</scope>
    <source>
        <strain evidence="3">02402/16</strain>
        <tissue evidence="3">Leaf</tissue>
    </source>
</reference>
<feature type="signal peptide" evidence="1">
    <location>
        <begin position="1"/>
        <end position="22"/>
    </location>
</feature>
<dbReference type="InterPro" id="IPR000528">
    <property type="entry name" value="Plant_nsLTP"/>
</dbReference>
<dbReference type="AlphaFoldDB" id="A0AAD8WU22"/>
<dbReference type="SUPFAM" id="SSF47699">
    <property type="entry name" value="Bifunctional inhibitor/lipid-transfer protein/seed storage 2S albumin"/>
    <property type="match status" value="1"/>
</dbReference>
<evidence type="ECO:0000256" key="1">
    <source>
        <dbReference type="SAM" id="SignalP"/>
    </source>
</evidence>
<accession>A0AAD8WU22</accession>
<dbReference type="CDD" id="cd01960">
    <property type="entry name" value="nsLTP1"/>
    <property type="match status" value="1"/>
</dbReference>
<dbReference type="GO" id="GO:0006869">
    <property type="term" value="P:lipid transport"/>
    <property type="evidence" value="ECO:0007669"/>
    <property type="project" value="InterPro"/>
</dbReference>
<organism evidence="3 4">
    <name type="scientific">Lolium multiflorum</name>
    <name type="common">Italian ryegrass</name>
    <name type="synonym">Lolium perenne subsp. multiflorum</name>
    <dbReference type="NCBI Taxonomy" id="4521"/>
    <lineage>
        <taxon>Eukaryota</taxon>
        <taxon>Viridiplantae</taxon>
        <taxon>Streptophyta</taxon>
        <taxon>Embryophyta</taxon>
        <taxon>Tracheophyta</taxon>
        <taxon>Spermatophyta</taxon>
        <taxon>Magnoliopsida</taxon>
        <taxon>Liliopsida</taxon>
        <taxon>Poales</taxon>
        <taxon>Poaceae</taxon>
        <taxon>BOP clade</taxon>
        <taxon>Pooideae</taxon>
        <taxon>Poodae</taxon>
        <taxon>Poeae</taxon>
        <taxon>Poeae Chloroplast Group 2 (Poeae type)</taxon>
        <taxon>Loliodinae</taxon>
        <taxon>Loliinae</taxon>
        <taxon>Lolium</taxon>
    </lineage>
</organism>
<proteinExistence type="predicted"/>
<comment type="caution">
    <text evidence="3">The sequence shown here is derived from an EMBL/GenBank/DDBJ whole genome shotgun (WGS) entry which is preliminary data.</text>
</comment>
<evidence type="ECO:0000259" key="2">
    <source>
        <dbReference type="SMART" id="SM00499"/>
    </source>
</evidence>
<protein>
    <recommendedName>
        <fullName evidence="2">Bifunctional inhibitor/plant lipid transfer protein/seed storage helical domain-containing protein</fullName>
    </recommendedName>
</protein>
<evidence type="ECO:0000313" key="4">
    <source>
        <dbReference type="Proteomes" id="UP001231189"/>
    </source>
</evidence>
<dbReference type="Proteomes" id="UP001231189">
    <property type="component" value="Unassembled WGS sequence"/>
</dbReference>
<dbReference type="GO" id="GO:0008289">
    <property type="term" value="F:lipid binding"/>
    <property type="evidence" value="ECO:0007669"/>
    <property type="project" value="InterPro"/>
</dbReference>
<keyword evidence="4" id="KW-1185">Reference proteome</keyword>
<dbReference type="InterPro" id="IPR036312">
    <property type="entry name" value="Bifun_inhib/LTP/seed_sf"/>
</dbReference>
<evidence type="ECO:0000313" key="3">
    <source>
        <dbReference type="EMBL" id="KAK1680640.1"/>
    </source>
</evidence>
<dbReference type="Pfam" id="PF00234">
    <property type="entry name" value="Tryp_alpha_amyl"/>
    <property type="match status" value="1"/>
</dbReference>
<dbReference type="EMBL" id="JAUUTY010000002">
    <property type="protein sequence ID" value="KAK1680640.1"/>
    <property type="molecule type" value="Genomic_DNA"/>
</dbReference>
<name>A0AAD8WU22_LOLMU</name>